<proteinExistence type="predicted"/>
<accession>A0A6A6PMH4</accession>
<keyword evidence="2" id="KW-1185">Reference proteome</keyword>
<dbReference type="Proteomes" id="UP000799767">
    <property type="component" value="Unassembled WGS sequence"/>
</dbReference>
<dbReference type="AlphaFoldDB" id="A0A6A6PMH4"/>
<evidence type="ECO:0000313" key="2">
    <source>
        <dbReference type="Proteomes" id="UP000799767"/>
    </source>
</evidence>
<gene>
    <name evidence="1" type="ORF">BDY17DRAFT_182972</name>
</gene>
<dbReference type="EMBL" id="MU001638">
    <property type="protein sequence ID" value="KAF2481115.1"/>
    <property type="molecule type" value="Genomic_DNA"/>
</dbReference>
<evidence type="ECO:0000313" key="1">
    <source>
        <dbReference type="EMBL" id="KAF2481115.1"/>
    </source>
</evidence>
<sequence>MLEKRMKLVELMDQNKQPKEDVDQDSDGVICAEGRVSSCTTADIEVAENIFALPRELGAHDTSSTEVSHPHASPTSSIQRTHHLQSLHDCFAGLPLELVLRIGYFAVVNPEPIQLFHPSSKEYSNMPALLAQPAMTRVNKSFRATLLPAFYEQNGFVIHDDWLDMNIVSEWLRAIGLVNRCRLHWLYFTSEREDLGRVLYRMDFGRHSRVVLWEPMPETAQMLLLDLGFFPDAAEATGVCSVRFMVTERIDLAEIASVARVEGPRVRRSLSVGTSQGVSSQRDRSW</sequence>
<dbReference type="OrthoDB" id="10657088at2759"/>
<protein>
    <recommendedName>
        <fullName evidence="3">F-box domain-containing protein</fullName>
    </recommendedName>
</protein>
<evidence type="ECO:0008006" key="3">
    <source>
        <dbReference type="Google" id="ProtNLM"/>
    </source>
</evidence>
<dbReference type="GeneID" id="54470928"/>
<organism evidence="1 2">
    <name type="scientific">Neohortaea acidophila</name>
    <dbReference type="NCBI Taxonomy" id="245834"/>
    <lineage>
        <taxon>Eukaryota</taxon>
        <taxon>Fungi</taxon>
        <taxon>Dikarya</taxon>
        <taxon>Ascomycota</taxon>
        <taxon>Pezizomycotina</taxon>
        <taxon>Dothideomycetes</taxon>
        <taxon>Dothideomycetidae</taxon>
        <taxon>Mycosphaerellales</taxon>
        <taxon>Teratosphaeriaceae</taxon>
        <taxon>Neohortaea</taxon>
    </lineage>
</organism>
<name>A0A6A6PMH4_9PEZI</name>
<dbReference type="RefSeq" id="XP_033587685.1">
    <property type="nucleotide sequence ID" value="XM_033729926.1"/>
</dbReference>
<reference evidence="1" key="1">
    <citation type="journal article" date="2020" name="Stud. Mycol.">
        <title>101 Dothideomycetes genomes: a test case for predicting lifestyles and emergence of pathogens.</title>
        <authorList>
            <person name="Haridas S."/>
            <person name="Albert R."/>
            <person name="Binder M."/>
            <person name="Bloem J."/>
            <person name="Labutti K."/>
            <person name="Salamov A."/>
            <person name="Andreopoulos B."/>
            <person name="Baker S."/>
            <person name="Barry K."/>
            <person name="Bills G."/>
            <person name="Bluhm B."/>
            <person name="Cannon C."/>
            <person name="Castanera R."/>
            <person name="Culley D."/>
            <person name="Daum C."/>
            <person name="Ezra D."/>
            <person name="Gonzalez J."/>
            <person name="Henrissat B."/>
            <person name="Kuo A."/>
            <person name="Liang C."/>
            <person name="Lipzen A."/>
            <person name="Lutzoni F."/>
            <person name="Magnuson J."/>
            <person name="Mondo S."/>
            <person name="Nolan M."/>
            <person name="Ohm R."/>
            <person name="Pangilinan J."/>
            <person name="Park H.-J."/>
            <person name="Ramirez L."/>
            <person name="Alfaro M."/>
            <person name="Sun H."/>
            <person name="Tritt A."/>
            <person name="Yoshinaga Y."/>
            <person name="Zwiers L.-H."/>
            <person name="Turgeon B."/>
            <person name="Goodwin S."/>
            <person name="Spatafora J."/>
            <person name="Crous P."/>
            <person name="Grigoriev I."/>
        </authorList>
    </citation>
    <scope>NUCLEOTIDE SEQUENCE</scope>
    <source>
        <strain evidence="1">CBS 113389</strain>
    </source>
</reference>